<organism evidence="2 3">
    <name type="scientific">Streptomyces xanthii</name>
    <dbReference type="NCBI Taxonomy" id="2768069"/>
    <lineage>
        <taxon>Bacteria</taxon>
        <taxon>Bacillati</taxon>
        <taxon>Actinomycetota</taxon>
        <taxon>Actinomycetes</taxon>
        <taxon>Kitasatosporales</taxon>
        <taxon>Streptomycetaceae</taxon>
        <taxon>Streptomyces</taxon>
    </lineage>
</organism>
<evidence type="ECO:0000313" key="2">
    <source>
        <dbReference type="EMBL" id="QNS04179.1"/>
    </source>
</evidence>
<evidence type="ECO:0000259" key="1">
    <source>
        <dbReference type="Pfam" id="PF18299"/>
    </source>
</evidence>
<dbReference type="Pfam" id="PF18299">
    <property type="entry name" value="R2K_2"/>
    <property type="match status" value="1"/>
</dbReference>
<dbReference type="AlphaFoldDB" id="A0A7H1B624"/>
<sequence>MTAAPRPFLAVTPHASPTRELLAGAAARRGIDVVELAGPDGAKDLRGRPEGHYYGGPALAAHVAGDLGVALLEPTDAWLTELPRSVTGRSLRRATLAEARRLSGPAFVKPPTDKSFAAAVYADGAALPAGPPPATPVQIAEVVTWTAEFRLFVLDGEIRTGAQYATYGRLDAAPLEGHPRQTPVRDFAHRLLAAHAATLPSAVVLDVGLLADGTWAVVEANMPWFSTVYAAAPDRALDVVLRSAGPAARVTGRDQPFDRGRARRRGSAW</sequence>
<gene>
    <name evidence="2" type="ORF">IAG42_11475</name>
</gene>
<protein>
    <submittedName>
        <fullName evidence="2">ATP-grasp domain-containing protein</fullName>
    </submittedName>
</protein>
<reference evidence="2 3" key="1">
    <citation type="submission" date="2020-09" db="EMBL/GenBank/DDBJ databases">
        <title>A novel species.</title>
        <authorList>
            <person name="Gao J."/>
        </authorList>
    </citation>
    <scope>NUCLEOTIDE SEQUENCE [LARGE SCALE GENOMIC DNA]</scope>
    <source>
        <strain evidence="2 3">CRXT-Y-14</strain>
    </source>
</reference>
<accession>A0A7H1B624</accession>
<keyword evidence="3" id="KW-1185">Reference proteome</keyword>
<dbReference type="Proteomes" id="UP000516428">
    <property type="component" value="Chromosome"/>
</dbReference>
<dbReference type="RefSeq" id="WP_188336918.1">
    <property type="nucleotide sequence ID" value="NZ_CP061281.1"/>
</dbReference>
<dbReference type="KEGG" id="sxn:IAG42_11475"/>
<dbReference type="EMBL" id="CP061281">
    <property type="protein sequence ID" value="QNS04179.1"/>
    <property type="molecule type" value="Genomic_DNA"/>
</dbReference>
<proteinExistence type="predicted"/>
<dbReference type="InterPro" id="IPR041261">
    <property type="entry name" value="R2K_2"/>
</dbReference>
<name>A0A7H1B624_9ACTN</name>
<feature type="domain" description="ATP-grasp" evidence="1">
    <location>
        <begin position="87"/>
        <end position="239"/>
    </location>
</feature>
<evidence type="ECO:0000313" key="3">
    <source>
        <dbReference type="Proteomes" id="UP000516428"/>
    </source>
</evidence>